<dbReference type="STRING" id="42673.A0A2K0WIF6"/>
<comment type="caution">
    <text evidence="1">The sequence shown here is derived from an EMBL/GenBank/DDBJ whole genome shotgun (WGS) entry which is preliminary data.</text>
</comment>
<dbReference type="EMBL" id="MTQA01000063">
    <property type="protein sequence ID" value="PNP82051.1"/>
    <property type="molecule type" value="Genomic_DNA"/>
</dbReference>
<gene>
    <name evidence="1" type="ORF">FNYG_04612</name>
</gene>
<protein>
    <submittedName>
        <fullName evidence="1">Uncharacterized protein</fullName>
    </submittedName>
</protein>
<proteinExistence type="predicted"/>
<name>A0A2K0WIF6_GIBNY</name>
<evidence type="ECO:0000313" key="2">
    <source>
        <dbReference type="Proteomes" id="UP000236664"/>
    </source>
</evidence>
<evidence type="ECO:0000313" key="1">
    <source>
        <dbReference type="EMBL" id="PNP82051.1"/>
    </source>
</evidence>
<keyword evidence="2" id="KW-1185">Reference proteome</keyword>
<accession>A0A2K0WIF6</accession>
<organism evidence="1 2">
    <name type="scientific">Gibberella nygamai</name>
    <name type="common">Bean root rot disease fungus</name>
    <name type="synonym">Fusarium nygamai</name>
    <dbReference type="NCBI Taxonomy" id="42673"/>
    <lineage>
        <taxon>Eukaryota</taxon>
        <taxon>Fungi</taxon>
        <taxon>Dikarya</taxon>
        <taxon>Ascomycota</taxon>
        <taxon>Pezizomycotina</taxon>
        <taxon>Sordariomycetes</taxon>
        <taxon>Hypocreomycetidae</taxon>
        <taxon>Hypocreales</taxon>
        <taxon>Nectriaceae</taxon>
        <taxon>Fusarium</taxon>
        <taxon>Fusarium fujikuroi species complex</taxon>
    </lineage>
</organism>
<sequence>MARGYRSATEYSFDEEHTDAIVRTAAYHRKDFGLSMIWFSSTDLKSRTRLPRSATTGAPP</sequence>
<reference evidence="1 2" key="1">
    <citation type="submission" date="2017-06" db="EMBL/GenBank/DDBJ databases">
        <title>Genome of Fusarium nygamai isolate CS10214.</title>
        <authorList>
            <person name="Gardiner D.M."/>
            <person name="Obanor F."/>
            <person name="Kazan K."/>
        </authorList>
    </citation>
    <scope>NUCLEOTIDE SEQUENCE [LARGE SCALE GENOMIC DNA]</scope>
    <source>
        <strain evidence="1 2">CS10214</strain>
    </source>
</reference>
<dbReference type="OrthoDB" id="2687876at2759"/>
<dbReference type="AlphaFoldDB" id="A0A2K0WIF6"/>
<dbReference type="Proteomes" id="UP000236664">
    <property type="component" value="Unassembled WGS sequence"/>
</dbReference>